<organism evidence="1 2">
    <name type="scientific">Flavobacterium resistens</name>
    <dbReference type="NCBI Taxonomy" id="443612"/>
    <lineage>
        <taxon>Bacteria</taxon>
        <taxon>Pseudomonadati</taxon>
        <taxon>Bacteroidota</taxon>
        <taxon>Flavobacteriia</taxon>
        <taxon>Flavobacteriales</taxon>
        <taxon>Flavobacteriaceae</taxon>
        <taxon>Flavobacterium</taxon>
    </lineage>
</organism>
<accession>A0A521F1M5</accession>
<dbReference type="Pfam" id="PF13563">
    <property type="entry name" value="2_5_RNA_ligase2"/>
    <property type="match status" value="1"/>
</dbReference>
<dbReference type="SUPFAM" id="SSF55144">
    <property type="entry name" value="LigT-like"/>
    <property type="match status" value="1"/>
</dbReference>
<proteinExistence type="predicted"/>
<evidence type="ECO:0000313" key="1">
    <source>
        <dbReference type="EMBL" id="SMO90085.1"/>
    </source>
</evidence>
<evidence type="ECO:0000313" key="2">
    <source>
        <dbReference type="Proteomes" id="UP000317289"/>
    </source>
</evidence>
<gene>
    <name evidence="1" type="ORF">SAMN06265349_106106</name>
</gene>
<dbReference type="Gene3D" id="3.90.1140.10">
    <property type="entry name" value="Cyclic phosphodiesterase"/>
    <property type="match status" value="1"/>
</dbReference>
<keyword evidence="1" id="KW-0436">Ligase</keyword>
<reference evidence="1 2" key="1">
    <citation type="submission" date="2017-05" db="EMBL/GenBank/DDBJ databases">
        <authorList>
            <person name="Varghese N."/>
            <person name="Submissions S."/>
        </authorList>
    </citation>
    <scope>NUCLEOTIDE SEQUENCE [LARGE SCALE GENOMIC DNA]</scope>
    <source>
        <strain evidence="1 2">DSM 19382</strain>
    </source>
</reference>
<protein>
    <submittedName>
        <fullName evidence="1">2'-5' RNA ligase</fullName>
    </submittedName>
</protein>
<sequence length="208" mass="24165">MVFRQYNHNPNFKTLEALFIKMEKTYSIVFHPSPEVIDAIKTMKDFLRSKIKWYNSCNSVAHITICEFTIDDSQLENFRQKLAKICDTFSSSTVYLNDFGSYENSGAFFINPNEDSKNNLKPIMKKIHETLKPLKLKKSDDPHMSIGRRLTPENLKIASQLFTTINMDFLCENIVLREFDPVVKQFFVIDTIPFGNNPEPEFVQGSLF</sequence>
<name>A0A521F1M5_9FLAO</name>
<dbReference type="GO" id="GO:0016874">
    <property type="term" value="F:ligase activity"/>
    <property type="evidence" value="ECO:0007669"/>
    <property type="project" value="UniProtKB-KW"/>
</dbReference>
<dbReference type="Proteomes" id="UP000317289">
    <property type="component" value="Unassembled WGS sequence"/>
</dbReference>
<dbReference type="AlphaFoldDB" id="A0A521F1M5"/>
<dbReference type="InterPro" id="IPR009097">
    <property type="entry name" value="Cyclic_Pdiesterase"/>
</dbReference>
<dbReference type="EMBL" id="FXTA01000006">
    <property type="protein sequence ID" value="SMO90085.1"/>
    <property type="molecule type" value="Genomic_DNA"/>
</dbReference>